<dbReference type="InterPro" id="IPR000719">
    <property type="entry name" value="Prot_kinase_dom"/>
</dbReference>
<dbReference type="PANTHER" id="PTHR24350">
    <property type="entry name" value="SERINE/THREONINE-PROTEIN KINASE IAL-RELATED"/>
    <property type="match status" value="1"/>
</dbReference>
<feature type="cross-link" description="Glycyl lysine isopeptide (Lys-Gly) (interchain with G-Cter in SUMO2)" evidence="8">
    <location>
        <position position="125"/>
    </location>
</feature>
<evidence type="ECO:0000313" key="13">
    <source>
        <dbReference type="Proteomes" id="UP000095751"/>
    </source>
</evidence>
<reference evidence="12 13" key="1">
    <citation type="submission" date="2016-09" db="EMBL/GenBank/DDBJ databases">
        <title>Extensive genetic diversity and differential bi-allelic expression allows diatom success in the polar Southern Ocean.</title>
        <authorList>
            <consortium name="DOE Joint Genome Institute"/>
            <person name="Mock T."/>
            <person name="Otillar R.P."/>
            <person name="Strauss J."/>
            <person name="Dupont C."/>
            <person name="Frickenhaus S."/>
            <person name="Maumus F."/>
            <person name="Mcmullan M."/>
            <person name="Sanges R."/>
            <person name="Schmutz J."/>
            <person name="Toseland A."/>
            <person name="Valas R."/>
            <person name="Veluchamy A."/>
            <person name="Ward B.J."/>
            <person name="Allen A."/>
            <person name="Barry K."/>
            <person name="Falciatore A."/>
            <person name="Ferrante M."/>
            <person name="Fortunato A.E."/>
            <person name="Gloeckner G."/>
            <person name="Gruber A."/>
            <person name="Hipkin R."/>
            <person name="Janech M."/>
            <person name="Kroth P."/>
            <person name="Leese F."/>
            <person name="Lindquist E."/>
            <person name="Lyon B.R."/>
            <person name="Martin J."/>
            <person name="Mayer C."/>
            <person name="Parker M."/>
            <person name="Quesneville H."/>
            <person name="Raymond J."/>
            <person name="Uhlig C."/>
            <person name="Valentin K.U."/>
            <person name="Worden A.Z."/>
            <person name="Armbrust E.V."/>
            <person name="Bowler C."/>
            <person name="Green B."/>
            <person name="Moulton V."/>
            <person name="Van Oosterhout C."/>
            <person name="Grigoriev I."/>
        </authorList>
    </citation>
    <scope>NUCLEOTIDE SEQUENCE [LARGE SCALE GENOMIC DNA]</scope>
    <source>
        <strain evidence="12 13">CCMP1102</strain>
    </source>
</reference>
<organism evidence="12 13">
    <name type="scientific">Fragilariopsis cylindrus CCMP1102</name>
    <dbReference type="NCBI Taxonomy" id="635003"/>
    <lineage>
        <taxon>Eukaryota</taxon>
        <taxon>Sar</taxon>
        <taxon>Stramenopiles</taxon>
        <taxon>Ochrophyta</taxon>
        <taxon>Bacillariophyta</taxon>
        <taxon>Bacillariophyceae</taxon>
        <taxon>Bacillariophycidae</taxon>
        <taxon>Bacillariales</taxon>
        <taxon>Bacillariaceae</taxon>
        <taxon>Fragilariopsis</taxon>
    </lineage>
</organism>
<evidence type="ECO:0000256" key="7">
    <source>
        <dbReference type="PIRSR" id="PIRSR630616-2"/>
    </source>
</evidence>
<gene>
    <name evidence="12" type="ORF">FRACYDRAFT_151335</name>
</gene>
<dbReference type="SUPFAM" id="SSF56112">
    <property type="entry name" value="Protein kinase-like (PK-like)"/>
    <property type="match status" value="1"/>
</dbReference>
<dbReference type="Gene3D" id="1.10.510.10">
    <property type="entry name" value="Transferase(Phosphotransferase) domain 1"/>
    <property type="match status" value="1"/>
</dbReference>
<evidence type="ECO:0000256" key="4">
    <source>
        <dbReference type="ARBA" id="ARBA00022777"/>
    </source>
</evidence>
<keyword evidence="13" id="KW-1185">Reference proteome</keyword>
<keyword evidence="2" id="KW-0808">Transferase</keyword>
<dbReference type="InParanoid" id="A0A1E7EQV7"/>
<feature type="binding site" evidence="7 9">
    <location>
        <position position="29"/>
    </location>
    <ligand>
        <name>ATP</name>
        <dbReference type="ChEBI" id="CHEBI:30616"/>
    </ligand>
</feature>
<keyword evidence="3 7" id="KW-0547">Nucleotide-binding</keyword>
<dbReference type="InterPro" id="IPR017441">
    <property type="entry name" value="Protein_kinase_ATP_BS"/>
</dbReference>
<dbReference type="FunFam" id="1.10.510.10:FF:000571">
    <property type="entry name" value="Maternal embryonic leucine zipper kinase"/>
    <property type="match status" value="1"/>
</dbReference>
<dbReference type="GO" id="GO:0004674">
    <property type="term" value="F:protein serine/threonine kinase activity"/>
    <property type="evidence" value="ECO:0007669"/>
    <property type="project" value="UniProtKB-KW"/>
</dbReference>
<keyword evidence="1 10" id="KW-0723">Serine/threonine-protein kinase</keyword>
<evidence type="ECO:0000313" key="12">
    <source>
        <dbReference type="EMBL" id="OEU08322.1"/>
    </source>
</evidence>
<evidence type="ECO:0000256" key="5">
    <source>
        <dbReference type="ARBA" id="ARBA00022840"/>
    </source>
</evidence>
<evidence type="ECO:0000256" key="2">
    <source>
        <dbReference type="ARBA" id="ARBA00022679"/>
    </source>
</evidence>
<feature type="non-terminal residue" evidence="12">
    <location>
        <position position="272"/>
    </location>
</feature>
<dbReference type="PROSITE" id="PS50011">
    <property type="entry name" value="PROTEIN_KINASE_DOM"/>
    <property type="match status" value="1"/>
</dbReference>
<feature type="active site" description="Proton acceptor" evidence="6">
    <location>
        <position position="123"/>
    </location>
</feature>
<sequence length="272" mass="30516">DIQKLIGEGGFGKVYLAIRRRDQASVALKAIPVSLPDFEETLKREVEALSALSEPGHPNVCKLYDQLRDNVHSYLSMEYIGGGELFEHLCNSGPFSEDDAAKFLRQFANGLHYIHSKGYVHSDLKPENLMMGYSWGQQQQLKVVDFGFSVPDQESIKLHFHGTIAYLPPECLHKKSSPRHPTAAGDMFAVGVIIYTVLTGTHPFDRTNQAPDSIIAQAIVQSAENNEYLSKYVFDDRTQGLSASSVMLMRSLLHPDPNRRMTSVQLCRHPWI</sequence>
<evidence type="ECO:0000256" key="1">
    <source>
        <dbReference type="ARBA" id="ARBA00022527"/>
    </source>
</evidence>
<dbReference type="KEGG" id="fcy:FRACYDRAFT_151335"/>
<feature type="binding site" evidence="7">
    <location>
        <position position="145"/>
    </location>
    <ligand>
        <name>ATP</name>
        <dbReference type="ChEBI" id="CHEBI:30616"/>
    </ligand>
</feature>
<evidence type="ECO:0000256" key="6">
    <source>
        <dbReference type="PIRSR" id="PIRSR630616-1"/>
    </source>
</evidence>
<keyword evidence="4 12" id="KW-0418">Kinase</keyword>
<dbReference type="EMBL" id="KV784381">
    <property type="protein sequence ID" value="OEU08322.1"/>
    <property type="molecule type" value="Genomic_DNA"/>
</dbReference>
<proteinExistence type="inferred from homology"/>
<dbReference type="Proteomes" id="UP000095751">
    <property type="component" value="Unassembled WGS sequence"/>
</dbReference>
<dbReference type="InterPro" id="IPR011009">
    <property type="entry name" value="Kinase-like_dom_sf"/>
</dbReference>
<evidence type="ECO:0000259" key="11">
    <source>
        <dbReference type="PROSITE" id="PS50011"/>
    </source>
</evidence>
<comment type="similarity">
    <text evidence="10">Belongs to the protein kinase superfamily.</text>
</comment>
<name>A0A1E7EQV7_9STRA</name>
<dbReference type="GO" id="GO:0005524">
    <property type="term" value="F:ATP binding"/>
    <property type="evidence" value="ECO:0007669"/>
    <property type="project" value="UniProtKB-UniRule"/>
</dbReference>
<dbReference type="InterPro" id="IPR008271">
    <property type="entry name" value="Ser/Thr_kinase_AS"/>
</dbReference>
<keyword evidence="5 7" id="KW-0067">ATP-binding</keyword>
<feature type="domain" description="Protein kinase" evidence="11">
    <location>
        <begin position="1"/>
        <end position="272"/>
    </location>
</feature>
<evidence type="ECO:0000256" key="8">
    <source>
        <dbReference type="PIRSR" id="PIRSR630616-3"/>
    </source>
</evidence>
<dbReference type="PROSITE" id="PS00107">
    <property type="entry name" value="PROTEIN_KINASE_ATP"/>
    <property type="match status" value="1"/>
</dbReference>
<evidence type="ECO:0000256" key="10">
    <source>
        <dbReference type="RuleBase" id="RU000304"/>
    </source>
</evidence>
<dbReference type="OrthoDB" id="40902at2759"/>
<feature type="non-terminal residue" evidence="12">
    <location>
        <position position="1"/>
    </location>
</feature>
<evidence type="ECO:0000256" key="3">
    <source>
        <dbReference type="ARBA" id="ARBA00022741"/>
    </source>
</evidence>
<dbReference type="InterPro" id="IPR030616">
    <property type="entry name" value="Aur-like"/>
</dbReference>
<accession>A0A1E7EQV7</accession>
<protein>
    <submittedName>
        <fullName evidence="12">Kinase-like protein</fullName>
    </submittedName>
</protein>
<dbReference type="PROSITE" id="PS00108">
    <property type="entry name" value="PROTEIN_KINASE_ST"/>
    <property type="match status" value="1"/>
</dbReference>
<dbReference type="AlphaFoldDB" id="A0A1E7EQV7"/>
<dbReference type="Pfam" id="PF00069">
    <property type="entry name" value="Pkinase"/>
    <property type="match status" value="1"/>
</dbReference>
<feature type="binding site" evidence="7">
    <location>
        <begin position="127"/>
        <end position="128"/>
    </location>
    <ligand>
        <name>ATP</name>
        <dbReference type="ChEBI" id="CHEBI:30616"/>
    </ligand>
</feature>
<dbReference type="SMART" id="SM00220">
    <property type="entry name" value="S_TKc"/>
    <property type="match status" value="1"/>
</dbReference>
<evidence type="ECO:0000256" key="9">
    <source>
        <dbReference type="PROSITE-ProRule" id="PRU10141"/>
    </source>
</evidence>